<comment type="catalytic activity">
    <reaction evidence="1">
        <text>GDP-alpha-D-mannose + H2O = alpha-D-mannose 1-phosphate + GMP + 2 H(+)</text>
        <dbReference type="Rhea" id="RHEA:27978"/>
        <dbReference type="ChEBI" id="CHEBI:15377"/>
        <dbReference type="ChEBI" id="CHEBI:15378"/>
        <dbReference type="ChEBI" id="CHEBI:57527"/>
        <dbReference type="ChEBI" id="CHEBI:58115"/>
        <dbReference type="ChEBI" id="CHEBI:58409"/>
    </reaction>
</comment>
<dbReference type="PANTHER" id="PTHR11839">
    <property type="entry name" value="UDP/ADP-SUGAR PYROPHOSPHATASE"/>
    <property type="match status" value="1"/>
</dbReference>
<dbReference type="InterPro" id="IPR004385">
    <property type="entry name" value="NDP_pyrophosphatase"/>
</dbReference>
<evidence type="ECO:0000256" key="10">
    <source>
        <dbReference type="PIRSR" id="PIRSR604385-3"/>
    </source>
</evidence>
<dbReference type="OrthoDB" id="5292471at2"/>
<sequence>MPLITIEKAEKFYDGWSKCYLLHLLDRQGRRRTYQIEDHGAVASVLPYDPERKVAILVYQVRPPLIFAGETERLYEAPAGVIETEGAEECARREALEEAGVAVTTLEYLGSFWAAPGISTERSSIYLAPYSIADRVTEGGGLAAEHEDIEVHELPLSQLAEMADSFQISCMKTFVAIQALRQRRPELF</sequence>
<feature type="binding site" evidence="9">
    <location>
        <position position="79"/>
    </location>
    <ligand>
        <name>Mg(2+)</name>
        <dbReference type="ChEBI" id="CHEBI:18420"/>
        <label>1</label>
    </ligand>
</feature>
<dbReference type="SUPFAM" id="SSF55811">
    <property type="entry name" value="Nudix"/>
    <property type="match status" value="1"/>
</dbReference>
<keyword evidence="14" id="KW-1185">Reference proteome</keyword>
<dbReference type="InterPro" id="IPR000086">
    <property type="entry name" value="NUDIX_hydrolase_dom"/>
</dbReference>
<dbReference type="InterPro" id="IPR015797">
    <property type="entry name" value="NUDIX_hydrolase-like_dom_sf"/>
</dbReference>
<feature type="short sequence motif" description="Nudix box" evidence="10">
    <location>
        <begin position="80"/>
        <end position="101"/>
    </location>
</feature>
<keyword evidence="6" id="KW-0378">Hydrolase</keyword>
<dbReference type="GO" id="GO:0019693">
    <property type="term" value="P:ribose phosphate metabolic process"/>
    <property type="evidence" value="ECO:0007669"/>
    <property type="project" value="TreeGrafter"/>
</dbReference>
<gene>
    <name evidence="12" type="ORF">AX760_01320</name>
    <name evidence="13" type="ORF">AX760_02490</name>
</gene>
<dbReference type="PROSITE" id="PS51462">
    <property type="entry name" value="NUDIX"/>
    <property type="match status" value="1"/>
</dbReference>
<keyword evidence="9" id="KW-0479">Metal-binding</keyword>
<dbReference type="GO" id="GO:0006753">
    <property type="term" value="P:nucleoside phosphate metabolic process"/>
    <property type="evidence" value="ECO:0007669"/>
    <property type="project" value="TreeGrafter"/>
</dbReference>
<dbReference type="EMBL" id="LSRP01000074">
    <property type="protein sequence ID" value="OJF98712.1"/>
    <property type="molecule type" value="Genomic_DNA"/>
</dbReference>
<evidence type="ECO:0000256" key="6">
    <source>
        <dbReference type="ARBA" id="ARBA00022801"/>
    </source>
</evidence>
<dbReference type="CDD" id="cd24157">
    <property type="entry name" value="NUDIX_GDPMK"/>
    <property type="match status" value="1"/>
</dbReference>
<dbReference type="Pfam" id="PF00293">
    <property type="entry name" value="NUDIX"/>
    <property type="match status" value="1"/>
</dbReference>
<keyword evidence="9" id="KW-0460">Magnesium</keyword>
<dbReference type="AlphaFoldDB" id="A0A657LW13"/>
<reference evidence="12 14" key="1">
    <citation type="submission" date="2016-02" db="EMBL/GenBank/DDBJ databases">
        <title>Genome sequencing of a beta-galactosidase producing bacteria Rhizobium sp. 59.</title>
        <authorList>
            <person name="Wang D."/>
            <person name="Kot W."/>
            <person name="Qin Y."/>
            <person name="Hansen L."/>
            <person name="Naqvi K."/>
            <person name="Rensing C."/>
        </authorList>
    </citation>
    <scope>NUCLEOTIDE SEQUENCE [LARGE SCALE GENOMIC DNA]</scope>
    <source>
        <strain evidence="12 14">59</strain>
    </source>
</reference>
<evidence type="ECO:0000256" key="3">
    <source>
        <dbReference type="ARBA" id="ARBA00007275"/>
    </source>
</evidence>
<feature type="binding site" evidence="9">
    <location>
        <position position="147"/>
    </location>
    <ligand>
        <name>Mg(2+)</name>
        <dbReference type="ChEBI" id="CHEBI:18420"/>
        <label>1</label>
    </ligand>
</feature>
<evidence type="ECO:0000313" key="14">
    <source>
        <dbReference type="Proteomes" id="UP000182661"/>
    </source>
</evidence>
<evidence type="ECO:0000256" key="4">
    <source>
        <dbReference type="ARBA" id="ARBA00011738"/>
    </source>
</evidence>
<organism evidence="12 14">
    <name type="scientific">Pararhizobium antarcticum</name>
    <dbReference type="NCBI Taxonomy" id="1798805"/>
    <lineage>
        <taxon>Bacteria</taxon>
        <taxon>Pseudomonadati</taxon>
        <taxon>Pseudomonadota</taxon>
        <taxon>Alphaproteobacteria</taxon>
        <taxon>Hyphomicrobiales</taxon>
        <taxon>Rhizobiaceae</taxon>
        <taxon>Rhizobium/Agrobacterium group</taxon>
        <taxon>Pararhizobium</taxon>
    </lineage>
</organism>
<evidence type="ECO:0000256" key="8">
    <source>
        <dbReference type="ARBA" id="ARBA00032272"/>
    </source>
</evidence>
<comment type="similarity">
    <text evidence="3">Belongs to the Nudix hydrolase family. NudK subfamily.</text>
</comment>
<name>A0A657LW13_9HYPH</name>
<dbReference type="GO" id="GO:0046872">
    <property type="term" value="F:metal ion binding"/>
    <property type="evidence" value="ECO:0007669"/>
    <property type="project" value="UniProtKB-KW"/>
</dbReference>
<comment type="caution">
    <text evidence="12">The sequence shown here is derived from an EMBL/GenBank/DDBJ whole genome shotgun (WGS) entry which is preliminary data.</text>
</comment>
<comment type="cofactor">
    <cofactor evidence="2 9">
        <name>Mg(2+)</name>
        <dbReference type="ChEBI" id="CHEBI:18420"/>
    </cofactor>
</comment>
<evidence type="ECO:0000259" key="11">
    <source>
        <dbReference type="PROSITE" id="PS51462"/>
    </source>
</evidence>
<proteinExistence type="inferred from homology"/>
<dbReference type="Gene3D" id="3.90.79.10">
    <property type="entry name" value="Nucleoside Triphosphate Pyrophosphohydrolase"/>
    <property type="match status" value="1"/>
</dbReference>
<evidence type="ECO:0000256" key="7">
    <source>
        <dbReference type="ARBA" id="ARBA00032162"/>
    </source>
</evidence>
<feature type="domain" description="Nudix hydrolase" evidence="11">
    <location>
        <begin position="38"/>
        <end position="176"/>
    </location>
</feature>
<dbReference type="GO" id="GO:0005829">
    <property type="term" value="C:cytosol"/>
    <property type="evidence" value="ECO:0007669"/>
    <property type="project" value="TreeGrafter"/>
</dbReference>
<evidence type="ECO:0000256" key="9">
    <source>
        <dbReference type="PIRSR" id="PIRSR604385-2"/>
    </source>
</evidence>
<dbReference type="NCBIfam" id="TIGR00052">
    <property type="entry name" value="nudix-type nucleoside diphosphatase, YffH/AdpP family"/>
    <property type="match status" value="1"/>
</dbReference>
<dbReference type="Proteomes" id="UP000182661">
    <property type="component" value="Unassembled WGS sequence"/>
</dbReference>
<dbReference type="GO" id="GO:0016818">
    <property type="term" value="F:hydrolase activity, acting on acid anhydrides, in phosphorus-containing anhydrides"/>
    <property type="evidence" value="ECO:0007669"/>
    <property type="project" value="InterPro"/>
</dbReference>
<evidence type="ECO:0000313" key="13">
    <source>
        <dbReference type="EMBL" id="OJF98900.1"/>
    </source>
</evidence>
<dbReference type="PANTHER" id="PTHR11839:SF18">
    <property type="entry name" value="NUDIX HYDROLASE DOMAIN-CONTAINING PROTEIN"/>
    <property type="match status" value="1"/>
</dbReference>
<evidence type="ECO:0000256" key="5">
    <source>
        <dbReference type="ARBA" id="ARBA00016377"/>
    </source>
</evidence>
<dbReference type="EMBL" id="LSRP01000074">
    <property type="protein sequence ID" value="OJF98900.1"/>
    <property type="molecule type" value="Genomic_DNA"/>
</dbReference>
<protein>
    <recommendedName>
        <fullName evidence="5">GDP-mannose pyrophosphatase</fullName>
    </recommendedName>
    <alternativeName>
        <fullName evidence="7">GDP-mannose hydrolase</fullName>
    </alternativeName>
    <alternativeName>
        <fullName evidence="8">GDPMK</fullName>
    </alternativeName>
</protein>
<dbReference type="RefSeq" id="WP_071832352.1">
    <property type="nucleotide sequence ID" value="NZ_LSRP01000074.1"/>
</dbReference>
<feature type="binding site" evidence="9">
    <location>
        <position position="94"/>
    </location>
    <ligand>
        <name>Mg(2+)</name>
        <dbReference type="ChEBI" id="CHEBI:18420"/>
        <label>1</label>
    </ligand>
</feature>
<evidence type="ECO:0000256" key="2">
    <source>
        <dbReference type="ARBA" id="ARBA00001946"/>
    </source>
</evidence>
<evidence type="ECO:0000256" key="1">
    <source>
        <dbReference type="ARBA" id="ARBA00000847"/>
    </source>
</evidence>
<accession>A0A657LW13</accession>
<comment type="subunit">
    <text evidence="4">Homodimer.</text>
</comment>
<feature type="binding site" evidence="9">
    <location>
        <position position="98"/>
    </location>
    <ligand>
        <name>Mg(2+)</name>
        <dbReference type="ChEBI" id="CHEBI:18420"/>
        <label>1</label>
    </ligand>
</feature>
<evidence type="ECO:0000313" key="12">
    <source>
        <dbReference type="EMBL" id="OJF98712.1"/>
    </source>
</evidence>